<dbReference type="Pfam" id="PF14425">
    <property type="entry name" value="Imm3"/>
    <property type="match status" value="2"/>
</dbReference>
<evidence type="ECO:0000313" key="2">
    <source>
        <dbReference type="Proteomes" id="UP000267017"/>
    </source>
</evidence>
<reference evidence="1 2" key="1">
    <citation type="submission" date="2018-11" db="EMBL/GenBank/DDBJ databases">
        <title>Genome sequencing of Paenibacillus sp. KCOM 3021 (= ChDC PVNT-B20).</title>
        <authorList>
            <person name="Kook J.-K."/>
            <person name="Park S.-N."/>
            <person name="Lim Y.K."/>
        </authorList>
    </citation>
    <scope>NUCLEOTIDE SEQUENCE [LARGE SCALE GENOMIC DNA]</scope>
    <source>
        <strain evidence="1 2">KCOM 3021</strain>
    </source>
</reference>
<comment type="caution">
    <text evidence="1">The sequence shown here is derived from an EMBL/GenBank/DDBJ whole genome shotgun (WGS) entry which is preliminary data.</text>
</comment>
<evidence type="ECO:0000313" key="1">
    <source>
        <dbReference type="EMBL" id="RRJ63183.1"/>
    </source>
</evidence>
<keyword evidence="2" id="KW-1185">Reference proteome</keyword>
<proteinExistence type="predicted"/>
<organism evidence="1 2">
    <name type="scientific">Paenibacillus oralis</name>
    <dbReference type="NCBI Taxonomy" id="2490856"/>
    <lineage>
        <taxon>Bacteria</taxon>
        <taxon>Bacillati</taxon>
        <taxon>Bacillota</taxon>
        <taxon>Bacilli</taxon>
        <taxon>Bacillales</taxon>
        <taxon>Paenibacillaceae</taxon>
        <taxon>Paenibacillus</taxon>
    </lineage>
</organism>
<dbReference type="OrthoDB" id="2468458at2"/>
<dbReference type="EMBL" id="RRCN01000001">
    <property type="protein sequence ID" value="RRJ63183.1"/>
    <property type="molecule type" value="Genomic_DNA"/>
</dbReference>
<sequence>MSQKLTYEEITDLFDETFQEYKDKNMSNLEALVKTYEDLELIMSGGDLEKATVLIRYCELVLKQPYVFYKSKNYLLQYLNEIDYDSLEQELSIIQYQDLITRKVQVLYNLNNKPVTNNARAMWYYDEMTNEVNRYYSSISSDSETKDVIAKVVLNRFTRDCRNTKSEKVVVYTTLAERLLNDGLTESMEYQNIKNTLKEFTVDEVGEQLSNDEKQKLQLRIKRVLNHLSDDIH</sequence>
<dbReference type="Proteomes" id="UP000267017">
    <property type="component" value="Unassembled WGS sequence"/>
</dbReference>
<name>A0A3P3U3L5_9BACL</name>
<dbReference type="RefSeq" id="WP_128631030.1">
    <property type="nucleotide sequence ID" value="NZ_RRCN01000001.1"/>
</dbReference>
<dbReference type="AlphaFoldDB" id="A0A3P3U3L5"/>
<accession>A0A3P3U3L5</accession>
<dbReference type="InterPro" id="IPR025678">
    <property type="entry name" value="Imm3"/>
</dbReference>
<gene>
    <name evidence="1" type="ORF">EHV15_09820</name>
</gene>
<protein>
    <submittedName>
        <fullName evidence="1">Uncharacterized protein</fullName>
    </submittedName>
</protein>